<evidence type="ECO:0000313" key="2">
    <source>
        <dbReference type="EMBL" id="AXA37188.1"/>
    </source>
</evidence>
<dbReference type="CDD" id="cd24032">
    <property type="entry name" value="ASKHA_NBD_TsaB"/>
    <property type="match status" value="1"/>
</dbReference>
<dbReference type="InterPro" id="IPR043129">
    <property type="entry name" value="ATPase_NBD"/>
</dbReference>
<accession>A0A2Z4Y8P6</accession>
<dbReference type="KEGG" id="schv:BRCON_2418"/>
<gene>
    <name evidence="2" type="ORF">BRCON_2418</name>
</gene>
<feature type="domain" description="Gcp-like" evidence="1">
    <location>
        <begin position="30"/>
        <end position="225"/>
    </location>
</feature>
<dbReference type="GO" id="GO:0002949">
    <property type="term" value="P:tRNA threonylcarbamoyladenosine modification"/>
    <property type="evidence" value="ECO:0007669"/>
    <property type="project" value="InterPro"/>
</dbReference>
<dbReference type="PANTHER" id="PTHR11735:SF11">
    <property type="entry name" value="TRNA THREONYLCARBAMOYLADENOSINE BIOSYNTHESIS PROTEIN TSAB"/>
    <property type="match status" value="1"/>
</dbReference>
<sequence>MLMAIECSGICGGVALLEEERLVGCVNFTSSTLHSQRLLPSLEWLLARTGRRIQDVRAVGVSKGPGSFTGLRVGMSMAKGIALAQGIPIVGICSLEALALRAAAYTRLKLVCPILDARQGYVYAALYRIGNLLEDGFPQMEVVHEPAALHIEELLPWIQEPTLFTGDGLAAHSDVLATTLGDHFHRANAVGLVPSAEQVAVLAARRLRRGETDNIHTLEPFYLRHGYMEKSAKHS</sequence>
<dbReference type="Pfam" id="PF00814">
    <property type="entry name" value="TsaD"/>
    <property type="match status" value="1"/>
</dbReference>
<dbReference type="SUPFAM" id="SSF53067">
    <property type="entry name" value="Actin-like ATPase domain"/>
    <property type="match status" value="2"/>
</dbReference>
<protein>
    <submittedName>
        <fullName evidence="2">TsaB protein, required for threonylcarbamoyladenosine (T(6)A) formation in tRNA</fullName>
    </submittedName>
</protein>
<dbReference type="Proteomes" id="UP000262583">
    <property type="component" value="Chromosome"/>
</dbReference>
<evidence type="ECO:0000313" key="3">
    <source>
        <dbReference type="Proteomes" id="UP000262583"/>
    </source>
</evidence>
<organism evidence="2 3">
    <name type="scientific">Sumerlaea chitinivorans</name>
    <dbReference type="NCBI Taxonomy" id="2250252"/>
    <lineage>
        <taxon>Bacteria</taxon>
        <taxon>Candidatus Sumerlaeota</taxon>
        <taxon>Candidatus Sumerlaeia</taxon>
        <taxon>Candidatus Sumerlaeales</taxon>
        <taxon>Candidatus Sumerlaeaceae</taxon>
        <taxon>Candidatus Sumerlaea</taxon>
    </lineage>
</organism>
<dbReference type="EMBL" id="CP030759">
    <property type="protein sequence ID" value="AXA37188.1"/>
    <property type="molecule type" value="Genomic_DNA"/>
</dbReference>
<evidence type="ECO:0000259" key="1">
    <source>
        <dbReference type="Pfam" id="PF00814"/>
    </source>
</evidence>
<dbReference type="AlphaFoldDB" id="A0A2Z4Y8P6"/>
<reference evidence="2 3" key="1">
    <citation type="submission" date="2018-05" db="EMBL/GenBank/DDBJ databases">
        <title>A metagenomic window into the 2 km-deep terrestrial subsurface aquifer revealed taxonomically and functionally diverse microbial community comprising novel uncultured bacterial lineages.</title>
        <authorList>
            <person name="Kadnikov V.V."/>
            <person name="Mardanov A.V."/>
            <person name="Beletsky A.V."/>
            <person name="Banks D."/>
            <person name="Pimenov N.V."/>
            <person name="Frank Y.A."/>
            <person name="Karnachuk O.V."/>
            <person name="Ravin N.V."/>
        </authorList>
    </citation>
    <scope>NUCLEOTIDE SEQUENCE [LARGE SCALE GENOMIC DNA]</scope>
    <source>
        <strain evidence="2">BY</strain>
    </source>
</reference>
<dbReference type="InterPro" id="IPR022496">
    <property type="entry name" value="T6A_TsaB"/>
</dbReference>
<dbReference type="PANTHER" id="PTHR11735">
    <property type="entry name" value="TRNA N6-ADENOSINE THREONYLCARBAMOYLTRANSFERASE"/>
    <property type="match status" value="1"/>
</dbReference>
<dbReference type="GO" id="GO:0005829">
    <property type="term" value="C:cytosol"/>
    <property type="evidence" value="ECO:0007669"/>
    <property type="project" value="TreeGrafter"/>
</dbReference>
<dbReference type="Gene3D" id="3.30.420.40">
    <property type="match status" value="2"/>
</dbReference>
<proteinExistence type="predicted"/>
<name>A0A2Z4Y8P6_SUMC1</name>
<dbReference type="InterPro" id="IPR000905">
    <property type="entry name" value="Gcp-like_dom"/>
</dbReference>
<dbReference type="NCBIfam" id="TIGR03725">
    <property type="entry name" value="T6A_YeaZ"/>
    <property type="match status" value="1"/>
</dbReference>